<feature type="domain" description="GST N-terminal" evidence="4">
    <location>
        <begin position="5"/>
        <end position="85"/>
    </location>
</feature>
<evidence type="ECO:0000259" key="4">
    <source>
        <dbReference type="PROSITE" id="PS50404"/>
    </source>
</evidence>
<comment type="caution">
    <text evidence="6">The sequence shown here is derived from an EMBL/GenBank/DDBJ whole genome shotgun (WGS) entry which is preliminary data.</text>
</comment>
<dbReference type="InterPro" id="IPR040079">
    <property type="entry name" value="Glutathione_S-Trfase"/>
</dbReference>
<dbReference type="PANTHER" id="PTHR11260">
    <property type="entry name" value="GLUTATHIONE S-TRANSFERASE, GST, SUPERFAMILY, GST DOMAIN CONTAINING"/>
    <property type="match status" value="1"/>
</dbReference>
<dbReference type="InterPro" id="IPR045074">
    <property type="entry name" value="GST_C_Tau"/>
</dbReference>
<dbReference type="SFLD" id="SFLDS00019">
    <property type="entry name" value="Glutathione_Transferase_(cytos"/>
    <property type="match status" value="1"/>
</dbReference>
<dbReference type="InterPro" id="IPR036249">
    <property type="entry name" value="Thioredoxin-like_sf"/>
</dbReference>
<organism evidence="6 7">
    <name type="scientific">Dioscorea zingiberensis</name>
    <dbReference type="NCBI Taxonomy" id="325984"/>
    <lineage>
        <taxon>Eukaryota</taxon>
        <taxon>Viridiplantae</taxon>
        <taxon>Streptophyta</taxon>
        <taxon>Embryophyta</taxon>
        <taxon>Tracheophyta</taxon>
        <taxon>Spermatophyta</taxon>
        <taxon>Magnoliopsida</taxon>
        <taxon>Liliopsida</taxon>
        <taxon>Dioscoreales</taxon>
        <taxon>Dioscoreaceae</taxon>
        <taxon>Dioscorea</taxon>
    </lineage>
</organism>
<accession>A0A9D5HIX9</accession>
<evidence type="ECO:0000313" key="6">
    <source>
        <dbReference type="EMBL" id="KAJ0978123.1"/>
    </source>
</evidence>
<comment type="catalytic activity">
    <reaction evidence="2 3">
        <text>RX + glutathione = an S-substituted glutathione + a halide anion + H(+)</text>
        <dbReference type="Rhea" id="RHEA:16437"/>
        <dbReference type="ChEBI" id="CHEBI:15378"/>
        <dbReference type="ChEBI" id="CHEBI:16042"/>
        <dbReference type="ChEBI" id="CHEBI:17792"/>
        <dbReference type="ChEBI" id="CHEBI:57925"/>
        <dbReference type="ChEBI" id="CHEBI:90779"/>
        <dbReference type="EC" id="2.5.1.18"/>
    </reaction>
</comment>
<dbReference type="SFLD" id="SFLDG01152">
    <property type="entry name" value="Main.3:_Omega-_and_Tau-like"/>
    <property type="match status" value="1"/>
</dbReference>
<proteinExistence type="inferred from homology"/>
<dbReference type="GO" id="GO:0006749">
    <property type="term" value="P:glutathione metabolic process"/>
    <property type="evidence" value="ECO:0007669"/>
    <property type="project" value="InterPro"/>
</dbReference>
<dbReference type="AlphaFoldDB" id="A0A9D5HIX9"/>
<dbReference type="GO" id="GO:0004364">
    <property type="term" value="F:glutathione transferase activity"/>
    <property type="evidence" value="ECO:0007669"/>
    <property type="project" value="UniProtKB-UniRule"/>
</dbReference>
<dbReference type="SUPFAM" id="SSF52833">
    <property type="entry name" value="Thioredoxin-like"/>
    <property type="match status" value="1"/>
</dbReference>
<dbReference type="Gene3D" id="1.20.1050.10">
    <property type="match status" value="1"/>
</dbReference>
<evidence type="ECO:0000256" key="1">
    <source>
        <dbReference type="ARBA" id="ARBA00022679"/>
    </source>
</evidence>
<dbReference type="Proteomes" id="UP001085076">
    <property type="component" value="Miscellaneous, Linkage group lg03"/>
</dbReference>
<sequence length="235" mass="26475">MEEIIKVKIHGNKLSSYCTMVQCALELKGVPYEFVEEDLANKSQTLIQLNPVYKKVPVLVMDGKPPISESLVILEFIDELWNDKDLLQLLPKDPYIRARIRFWAGFIYQKLVPYCYAIMLSFGEEQEKAVQEFIENLSTLEEGLKKDFLSERSSFVHGEKPGLLDVVIGCLSIAFKVLGKVAGAELLAKERTPLLWSCTSAFVDLDIVKDLIPPHDTLLEGMIAKREKARASVGA</sequence>
<dbReference type="SUPFAM" id="SSF47616">
    <property type="entry name" value="GST C-terminal domain-like"/>
    <property type="match status" value="1"/>
</dbReference>
<dbReference type="PANTHER" id="PTHR11260:SF676">
    <property type="entry name" value="GLUTATHIONE S-TRANSFERASE U8"/>
    <property type="match status" value="1"/>
</dbReference>
<keyword evidence="1 3" id="KW-0808">Transferase</keyword>
<dbReference type="OrthoDB" id="4951845at2759"/>
<dbReference type="Gene3D" id="3.40.30.10">
    <property type="entry name" value="Glutaredoxin"/>
    <property type="match status" value="1"/>
</dbReference>
<dbReference type="GO" id="GO:0005829">
    <property type="term" value="C:cytosol"/>
    <property type="evidence" value="ECO:0007669"/>
    <property type="project" value="UniProtKB-SubCell"/>
</dbReference>
<dbReference type="CDD" id="cd03058">
    <property type="entry name" value="GST_N_Tau"/>
    <property type="match status" value="1"/>
</dbReference>
<dbReference type="CDD" id="cd03185">
    <property type="entry name" value="GST_C_Tau"/>
    <property type="match status" value="1"/>
</dbReference>
<dbReference type="InterPro" id="IPR036282">
    <property type="entry name" value="Glutathione-S-Trfase_C_sf"/>
</dbReference>
<dbReference type="Pfam" id="PF13409">
    <property type="entry name" value="GST_N_2"/>
    <property type="match status" value="1"/>
</dbReference>
<name>A0A9D5HIX9_9LILI</name>
<dbReference type="InterPro" id="IPR045073">
    <property type="entry name" value="Omega/Tau-like"/>
</dbReference>
<keyword evidence="7" id="KW-1185">Reference proteome</keyword>
<dbReference type="EMBL" id="JAGGNH010000003">
    <property type="protein sequence ID" value="KAJ0978123.1"/>
    <property type="molecule type" value="Genomic_DNA"/>
</dbReference>
<evidence type="ECO:0000313" key="7">
    <source>
        <dbReference type="Proteomes" id="UP001085076"/>
    </source>
</evidence>
<dbReference type="InterPro" id="IPR004045">
    <property type="entry name" value="Glutathione_S-Trfase_N"/>
</dbReference>
<dbReference type="EC" id="2.5.1.18" evidence="3"/>
<evidence type="ECO:0000259" key="5">
    <source>
        <dbReference type="PROSITE" id="PS50405"/>
    </source>
</evidence>
<dbReference type="InterPro" id="IPR010987">
    <property type="entry name" value="Glutathione-S-Trfase_C-like"/>
</dbReference>
<comment type="function">
    <text evidence="3">Is involved in the conjugation of reduced glutathione to a wide number of exogenous and endogenous hydrophobic electrophiles.</text>
</comment>
<gene>
    <name evidence="6" type="ORF">J5N97_013597</name>
</gene>
<reference evidence="6" key="2">
    <citation type="journal article" date="2022" name="Hortic Res">
        <title>The genome of Dioscorea zingiberensis sheds light on the biosynthesis, origin and evolution of the medicinally important diosgenin saponins.</title>
        <authorList>
            <person name="Li Y."/>
            <person name="Tan C."/>
            <person name="Li Z."/>
            <person name="Guo J."/>
            <person name="Li S."/>
            <person name="Chen X."/>
            <person name="Wang C."/>
            <person name="Dai X."/>
            <person name="Yang H."/>
            <person name="Song W."/>
            <person name="Hou L."/>
            <person name="Xu J."/>
            <person name="Tong Z."/>
            <person name="Xu A."/>
            <person name="Yuan X."/>
            <person name="Wang W."/>
            <person name="Yang Q."/>
            <person name="Chen L."/>
            <person name="Sun Z."/>
            <person name="Wang K."/>
            <person name="Pan B."/>
            <person name="Chen J."/>
            <person name="Bao Y."/>
            <person name="Liu F."/>
            <person name="Qi X."/>
            <person name="Gang D.R."/>
            <person name="Wen J."/>
            <person name="Li J."/>
        </authorList>
    </citation>
    <scope>NUCLEOTIDE SEQUENCE</scope>
    <source>
        <strain evidence="6">Dzin_1.0</strain>
    </source>
</reference>
<dbReference type="PROSITE" id="PS50404">
    <property type="entry name" value="GST_NTER"/>
    <property type="match status" value="1"/>
</dbReference>
<keyword evidence="3" id="KW-0963">Cytoplasm</keyword>
<evidence type="ECO:0000256" key="3">
    <source>
        <dbReference type="RuleBase" id="RU369102"/>
    </source>
</evidence>
<evidence type="ECO:0000256" key="2">
    <source>
        <dbReference type="ARBA" id="ARBA00047960"/>
    </source>
</evidence>
<reference evidence="6" key="1">
    <citation type="submission" date="2021-03" db="EMBL/GenBank/DDBJ databases">
        <authorList>
            <person name="Li Z."/>
            <person name="Yang C."/>
        </authorList>
    </citation>
    <scope>NUCLEOTIDE SEQUENCE</scope>
    <source>
        <strain evidence="6">Dzin_1.0</strain>
        <tissue evidence="6">Leaf</tissue>
    </source>
</reference>
<comment type="subcellular location">
    <subcellularLocation>
        <location evidence="3">Cytoplasm</location>
        <location evidence="3">Cytosol</location>
    </subcellularLocation>
</comment>
<comment type="similarity">
    <text evidence="3">Belongs to the GST superfamily.</text>
</comment>
<dbReference type="SFLD" id="SFLDG00358">
    <property type="entry name" value="Main_(cytGST)"/>
    <property type="match status" value="1"/>
</dbReference>
<dbReference type="PROSITE" id="PS50405">
    <property type="entry name" value="GST_CTER"/>
    <property type="match status" value="1"/>
</dbReference>
<protein>
    <recommendedName>
        <fullName evidence="3">Glutathione S-transferase</fullName>
        <ecNumber evidence="3">2.5.1.18</ecNumber>
    </recommendedName>
</protein>
<feature type="domain" description="GST C-terminal" evidence="5">
    <location>
        <begin position="93"/>
        <end position="232"/>
    </location>
</feature>